<feature type="transmembrane region" description="Helical" evidence="7">
    <location>
        <begin position="198"/>
        <end position="217"/>
    </location>
</feature>
<dbReference type="Pfam" id="PF07690">
    <property type="entry name" value="MFS_1"/>
    <property type="match status" value="1"/>
</dbReference>
<dbReference type="PANTHER" id="PTHR43045:SF1">
    <property type="entry name" value="SHIKIMATE TRANSPORTER"/>
    <property type="match status" value="1"/>
</dbReference>
<dbReference type="InterPro" id="IPR036259">
    <property type="entry name" value="MFS_trans_sf"/>
</dbReference>
<proteinExistence type="predicted"/>
<dbReference type="Gene3D" id="1.20.1250.20">
    <property type="entry name" value="MFS general substrate transporter like domains"/>
    <property type="match status" value="1"/>
</dbReference>
<dbReference type="RefSeq" id="WP_168485944.1">
    <property type="nucleotide sequence ID" value="NZ_JAAZSQ010000006.1"/>
</dbReference>
<feature type="transmembrane region" description="Helical" evidence="7">
    <location>
        <begin position="416"/>
        <end position="435"/>
    </location>
</feature>
<gene>
    <name evidence="9" type="ORF">HGG74_08635</name>
</gene>
<evidence type="ECO:0000256" key="7">
    <source>
        <dbReference type="SAM" id="Phobius"/>
    </source>
</evidence>
<feature type="transmembrane region" description="Helical" evidence="7">
    <location>
        <begin position="37"/>
        <end position="54"/>
    </location>
</feature>
<dbReference type="EMBL" id="JAAZSQ010000006">
    <property type="protein sequence ID" value="NKX54604.1"/>
    <property type="molecule type" value="Genomic_DNA"/>
</dbReference>
<organism evidence="9 10">
    <name type="scientific">Arthrobacter mobilis</name>
    <dbReference type="NCBI Taxonomy" id="2724944"/>
    <lineage>
        <taxon>Bacteria</taxon>
        <taxon>Bacillati</taxon>
        <taxon>Actinomycetota</taxon>
        <taxon>Actinomycetes</taxon>
        <taxon>Micrococcales</taxon>
        <taxon>Micrococcaceae</taxon>
        <taxon>Arthrobacter</taxon>
    </lineage>
</organism>
<feature type="transmembrane region" description="Helical" evidence="7">
    <location>
        <begin position="293"/>
        <end position="314"/>
    </location>
</feature>
<evidence type="ECO:0000313" key="9">
    <source>
        <dbReference type="EMBL" id="NKX54604.1"/>
    </source>
</evidence>
<evidence type="ECO:0000256" key="3">
    <source>
        <dbReference type="ARBA" id="ARBA00022475"/>
    </source>
</evidence>
<protein>
    <submittedName>
        <fullName evidence="9">MHS family MFS transporter</fullName>
    </submittedName>
</protein>
<dbReference type="InterPro" id="IPR020846">
    <property type="entry name" value="MFS_dom"/>
</dbReference>
<feature type="transmembrane region" description="Helical" evidence="7">
    <location>
        <begin position="66"/>
        <end position="86"/>
    </location>
</feature>
<evidence type="ECO:0000256" key="4">
    <source>
        <dbReference type="ARBA" id="ARBA00022692"/>
    </source>
</evidence>
<feature type="transmembrane region" description="Helical" evidence="7">
    <location>
        <begin position="348"/>
        <end position="366"/>
    </location>
</feature>
<comment type="subcellular location">
    <subcellularLocation>
        <location evidence="1">Cell membrane</location>
        <topology evidence="1">Multi-pass membrane protein</topology>
    </subcellularLocation>
</comment>
<keyword evidence="3" id="KW-1003">Cell membrane</keyword>
<reference evidence="9 10" key="1">
    <citation type="submission" date="2020-04" db="EMBL/GenBank/DDBJ databases">
        <title>Arthrobacter sp. nov.</title>
        <authorList>
            <person name="Liu S."/>
        </authorList>
    </citation>
    <scope>NUCLEOTIDE SEQUENCE [LARGE SCALE GENOMIC DNA]</scope>
    <source>
        <strain evidence="9 10">E918</strain>
    </source>
</reference>
<name>A0A7X6HCI3_9MICC</name>
<feature type="transmembrane region" description="Helical" evidence="7">
    <location>
        <begin position="326"/>
        <end position="342"/>
    </location>
</feature>
<dbReference type="PROSITE" id="PS50850">
    <property type="entry name" value="MFS"/>
    <property type="match status" value="1"/>
</dbReference>
<feature type="transmembrane region" description="Helical" evidence="7">
    <location>
        <begin position="252"/>
        <end position="273"/>
    </location>
</feature>
<keyword evidence="4 7" id="KW-0812">Transmembrane</keyword>
<feature type="transmembrane region" description="Helical" evidence="7">
    <location>
        <begin position="164"/>
        <end position="186"/>
    </location>
</feature>
<dbReference type="InterPro" id="IPR011701">
    <property type="entry name" value="MFS"/>
</dbReference>
<dbReference type="CDD" id="cd17369">
    <property type="entry name" value="MFS_ShiA_like"/>
    <property type="match status" value="1"/>
</dbReference>
<feature type="transmembrane region" description="Helical" evidence="7">
    <location>
        <begin position="122"/>
        <end position="143"/>
    </location>
</feature>
<keyword evidence="6 7" id="KW-0472">Membrane</keyword>
<dbReference type="Proteomes" id="UP000544090">
    <property type="component" value="Unassembled WGS sequence"/>
</dbReference>
<dbReference type="SUPFAM" id="SSF103473">
    <property type="entry name" value="MFS general substrate transporter"/>
    <property type="match status" value="1"/>
</dbReference>
<dbReference type="AlphaFoldDB" id="A0A7X6HCI3"/>
<evidence type="ECO:0000256" key="6">
    <source>
        <dbReference type="ARBA" id="ARBA00023136"/>
    </source>
</evidence>
<evidence type="ECO:0000259" key="8">
    <source>
        <dbReference type="PROSITE" id="PS50850"/>
    </source>
</evidence>
<feature type="transmembrane region" description="Helical" evidence="7">
    <location>
        <begin position="98"/>
        <end position="116"/>
    </location>
</feature>
<evidence type="ECO:0000313" key="10">
    <source>
        <dbReference type="Proteomes" id="UP000544090"/>
    </source>
</evidence>
<keyword evidence="2" id="KW-0813">Transport</keyword>
<dbReference type="GO" id="GO:0022857">
    <property type="term" value="F:transmembrane transporter activity"/>
    <property type="evidence" value="ECO:0007669"/>
    <property type="project" value="InterPro"/>
</dbReference>
<evidence type="ECO:0000256" key="5">
    <source>
        <dbReference type="ARBA" id="ARBA00022989"/>
    </source>
</evidence>
<accession>A0A7X6HCI3</accession>
<evidence type="ECO:0000256" key="1">
    <source>
        <dbReference type="ARBA" id="ARBA00004651"/>
    </source>
</evidence>
<dbReference type="PANTHER" id="PTHR43045">
    <property type="entry name" value="SHIKIMATE TRANSPORTER"/>
    <property type="match status" value="1"/>
</dbReference>
<evidence type="ECO:0000256" key="2">
    <source>
        <dbReference type="ARBA" id="ARBA00022448"/>
    </source>
</evidence>
<sequence length="463" mass="50029">MSTTEEPAAALPQATRQEERKVLAGTLVGTTIEWYDFFIYAQAAGLVLAGLYFAPLAQENAALAQIISWATLGISFLFRPLGAVVAGHLGDRLGRKKMLVFTLVTMGVATTLIGLLPTHAQIGVWAPILLVFFRILQGFSAGGEWGGAALMSVEHAPRDRRGYFGAYPQIGVPCGMILATGVMFLVTTSMSEEAFLAWGWRIPFLSSVLLIVVGYLIRRAVDESPVFKEMLLRKKESAAPLGQLFRHNSREVSLTALIFIANNAAGYLLIAFFSSYATRPVGEGGLGMDRGPVLLATIVAAFGWLLFTLFGGIISDRLGRIRTFQIGYVLLLVWAVPMFLLIETADILWFGVAAFVLTIGLGLSYGPQSALYAEMFPVNVRYSGVSIGYAIGAILGGAFAPLIAEVLLRETGTTTAIGLYIAVLCLVSLVAVSLVKETKGTNLRVEEAHQEYLRTHPEAKEQL</sequence>
<feature type="domain" description="Major facilitator superfamily (MFS) profile" evidence="8">
    <location>
        <begin position="22"/>
        <end position="439"/>
    </location>
</feature>
<comment type="caution">
    <text evidence="9">The sequence shown here is derived from an EMBL/GenBank/DDBJ whole genome shotgun (WGS) entry which is preliminary data.</text>
</comment>
<keyword evidence="10" id="KW-1185">Reference proteome</keyword>
<feature type="transmembrane region" description="Helical" evidence="7">
    <location>
        <begin position="387"/>
        <end position="404"/>
    </location>
</feature>
<keyword evidence="5 7" id="KW-1133">Transmembrane helix</keyword>
<dbReference type="GO" id="GO:0005886">
    <property type="term" value="C:plasma membrane"/>
    <property type="evidence" value="ECO:0007669"/>
    <property type="project" value="UniProtKB-SubCell"/>
</dbReference>